<evidence type="ECO:0000259" key="5">
    <source>
        <dbReference type="Pfam" id="PF00890"/>
    </source>
</evidence>
<evidence type="ECO:0008006" key="8">
    <source>
        <dbReference type="Google" id="ProtNLM"/>
    </source>
</evidence>
<dbReference type="NCBIfam" id="NF005866">
    <property type="entry name" value="PRK07803.1"/>
    <property type="match status" value="1"/>
</dbReference>
<feature type="non-terminal residue" evidence="7">
    <location>
        <position position="538"/>
    </location>
</feature>
<accession>A0A381V7K0</accession>
<dbReference type="InterPro" id="IPR030664">
    <property type="entry name" value="SdhA/FrdA/AprA"/>
</dbReference>
<dbReference type="SUPFAM" id="SSF56425">
    <property type="entry name" value="Succinate dehydrogenase/fumarate reductase flavoprotein, catalytic domain"/>
    <property type="match status" value="1"/>
</dbReference>
<comment type="cofactor">
    <cofactor evidence="1">
        <name>FAD</name>
        <dbReference type="ChEBI" id="CHEBI:57692"/>
    </cofactor>
</comment>
<evidence type="ECO:0000256" key="1">
    <source>
        <dbReference type="ARBA" id="ARBA00001974"/>
    </source>
</evidence>
<keyword evidence="4" id="KW-0560">Oxidoreductase</keyword>
<evidence type="ECO:0000313" key="7">
    <source>
        <dbReference type="EMBL" id="SVA36164.1"/>
    </source>
</evidence>
<keyword evidence="3" id="KW-0274">FAD</keyword>
<dbReference type="InterPro" id="IPR015939">
    <property type="entry name" value="Fum_Rdtase/Succ_DH_flav-like_C"/>
</dbReference>
<evidence type="ECO:0000256" key="2">
    <source>
        <dbReference type="ARBA" id="ARBA00022630"/>
    </source>
</evidence>
<dbReference type="AlphaFoldDB" id="A0A381V7K0"/>
<dbReference type="Pfam" id="PF00890">
    <property type="entry name" value="FAD_binding_2"/>
    <property type="match status" value="1"/>
</dbReference>
<dbReference type="FunFam" id="3.50.50.60:FF:000026">
    <property type="entry name" value="Succinate dehydrogenase flavoprotein subunit"/>
    <property type="match status" value="1"/>
</dbReference>
<dbReference type="PANTHER" id="PTHR11632:SF51">
    <property type="entry name" value="SUCCINATE DEHYDROGENASE [UBIQUINONE] FLAVOPROTEIN SUBUNIT, MITOCHONDRIAL"/>
    <property type="match status" value="1"/>
</dbReference>
<dbReference type="EMBL" id="UINC01008028">
    <property type="protein sequence ID" value="SVA36164.1"/>
    <property type="molecule type" value="Genomic_DNA"/>
</dbReference>
<dbReference type="SUPFAM" id="SSF51905">
    <property type="entry name" value="FAD/NAD(P)-binding domain"/>
    <property type="match status" value="1"/>
</dbReference>
<dbReference type="InterPro" id="IPR027477">
    <property type="entry name" value="Succ_DH/fumarate_Rdtase_cat_sf"/>
</dbReference>
<name>A0A381V7K0_9ZZZZ</name>
<dbReference type="InterPro" id="IPR036188">
    <property type="entry name" value="FAD/NAD-bd_sf"/>
</dbReference>
<dbReference type="SUPFAM" id="SSF46977">
    <property type="entry name" value="Succinate dehydrogenase/fumarate reductase flavoprotein C-terminal domain"/>
    <property type="match status" value="1"/>
</dbReference>
<dbReference type="PANTHER" id="PTHR11632">
    <property type="entry name" value="SUCCINATE DEHYDROGENASE 2 FLAVOPROTEIN SUBUNIT"/>
    <property type="match status" value="1"/>
</dbReference>
<evidence type="ECO:0000256" key="4">
    <source>
        <dbReference type="ARBA" id="ARBA00023002"/>
    </source>
</evidence>
<sequence length="538" mass="58874">MDISNLQTIEHDIIVVGAGGAGIRAAIECSMRGLSTGLVCKSLLGKAHTVMAEGGVAAALGNVDSRDHWKVHFRDTMRGGKFFNNWRMAELHAKHAPDRVRELEEWGAVFDRTDQGLISQRNFGGHRYPRLAHVGDRTGLEIIRTLQDKGVHQGFEIYMECACLDLIKSDGRISGMVGMWRESGSFVVFKAKAVILATGGGGKCWKITSNSWEYTGDGYGMAYEAGAELIDMEFTQFHPTGMVWPPSVRGTLVTEGVRGEGGILINNEGRRFMFENIPERFVAETADTQEEAARWLAGDRDARRPPELLTRDVVARAIRKEVKAGRGSPHGGAFLDIATQRSSQDIVRKLPSMYHQFKVLAELDITTETMEVGPTLHYFMGGVRVDADTQMTSVAGLFACGECAGGVHGANRLGGNSLSDLLVFGKLAGEGAFEYVQSEKKPTALDSEQVITIIKTATNILNRETGENPYLLHESLQEVMQSDVGIVRTESLLNQGINKLSGLWNKYKTVKAAGASQFNPGWHEALALRNMLITSEAV</sequence>
<evidence type="ECO:0000256" key="3">
    <source>
        <dbReference type="ARBA" id="ARBA00022827"/>
    </source>
</evidence>
<dbReference type="PRINTS" id="PR00368">
    <property type="entry name" value="FADPNR"/>
</dbReference>
<proteinExistence type="predicted"/>
<gene>
    <name evidence="7" type="ORF">METZ01_LOCUS89018</name>
</gene>
<organism evidence="7">
    <name type="scientific">marine metagenome</name>
    <dbReference type="NCBI Taxonomy" id="408172"/>
    <lineage>
        <taxon>unclassified sequences</taxon>
        <taxon>metagenomes</taxon>
        <taxon>ecological metagenomes</taxon>
    </lineage>
</organism>
<protein>
    <recommendedName>
        <fullName evidence="8">FAD-dependent oxidoreductase 2 FAD binding domain-containing protein</fullName>
    </recommendedName>
</protein>
<keyword evidence="2" id="KW-0285">Flavoprotein</keyword>
<dbReference type="InterPro" id="IPR037099">
    <property type="entry name" value="Fum_R/Succ_DH_flav-like_C_sf"/>
</dbReference>
<dbReference type="GO" id="GO:0016491">
    <property type="term" value="F:oxidoreductase activity"/>
    <property type="evidence" value="ECO:0007669"/>
    <property type="project" value="UniProtKB-KW"/>
</dbReference>
<evidence type="ECO:0000259" key="6">
    <source>
        <dbReference type="Pfam" id="PF02910"/>
    </source>
</evidence>
<dbReference type="InterPro" id="IPR003953">
    <property type="entry name" value="FAD-dep_OxRdtase_2_FAD-bd"/>
</dbReference>
<reference evidence="7" key="1">
    <citation type="submission" date="2018-05" db="EMBL/GenBank/DDBJ databases">
        <authorList>
            <person name="Lanie J.A."/>
            <person name="Ng W.-L."/>
            <person name="Kazmierczak K.M."/>
            <person name="Andrzejewski T.M."/>
            <person name="Davidsen T.M."/>
            <person name="Wayne K.J."/>
            <person name="Tettelin H."/>
            <person name="Glass J.I."/>
            <person name="Rusch D."/>
            <person name="Podicherti R."/>
            <person name="Tsui H.-C.T."/>
            <person name="Winkler M.E."/>
        </authorList>
    </citation>
    <scope>NUCLEOTIDE SEQUENCE</scope>
</reference>
<dbReference type="Gene3D" id="1.20.58.100">
    <property type="entry name" value="Fumarate reductase/succinate dehydrogenase flavoprotein-like, C-terminal domain"/>
    <property type="match status" value="1"/>
</dbReference>
<feature type="domain" description="Fumarate reductase/succinate dehydrogenase flavoprotein-like C-terminal" evidence="6">
    <location>
        <begin position="473"/>
        <end position="537"/>
    </location>
</feature>
<dbReference type="Gene3D" id="3.90.700.10">
    <property type="entry name" value="Succinate dehydrogenase/fumarate reductase flavoprotein, catalytic domain"/>
    <property type="match status" value="1"/>
</dbReference>
<feature type="domain" description="FAD-dependent oxidoreductase 2 FAD-binding" evidence="5">
    <location>
        <begin position="12"/>
        <end position="418"/>
    </location>
</feature>
<dbReference type="Gene3D" id="3.50.50.60">
    <property type="entry name" value="FAD/NAD(P)-binding domain"/>
    <property type="match status" value="1"/>
</dbReference>
<dbReference type="FunFam" id="3.90.700.10:FF:000005">
    <property type="entry name" value="Succinate dehydrogenase flavoprotein subunit"/>
    <property type="match status" value="1"/>
</dbReference>
<dbReference type="Pfam" id="PF02910">
    <property type="entry name" value="Succ_DH_flav_C"/>
    <property type="match status" value="1"/>
</dbReference>
<dbReference type="PIRSF" id="PIRSF000171">
    <property type="entry name" value="SDHA_APRA_LASPO"/>
    <property type="match status" value="1"/>
</dbReference>